<evidence type="ECO:0000313" key="2">
    <source>
        <dbReference type="Proteomes" id="UP000190037"/>
    </source>
</evidence>
<organism evidence="1 2">
    <name type="scientific">Embleya scabrispora</name>
    <dbReference type="NCBI Taxonomy" id="159449"/>
    <lineage>
        <taxon>Bacteria</taxon>
        <taxon>Bacillati</taxon>
        <taxon>Actinomycetota</taxon>
        <taxon>Actinomycetes</taxon>
        <taxon>Kitasatosporales</taxon>
        <taxon>Streptomycetaceae</taxon>
        <taxon>Embleya</taxon>
    </lineage>
</organism>
<dbReference type="STRING" id="159449.B4N89_18790"/>
<dbReference type="Proteomes" id="UP000190037">
    <property type="component" value="Unassembled WGS sequence"/>
</dbReference>
<accession>A0A1T3P0R8</accession>
<dbReference type="RefSeq" id="WP_078976996.1">
    <property type="nucleotide sequence ID" value="NZ_MWQN01000001.1"/>
</dbReference>
<dbReference type="EMBL" id="MWQN01000001">
    <property type="protein sequence ID" value="OPC82719.1"/>
    <property type="molecule type" value="Genomic_DNA"/>
</dbReference>
<reference evidence="1 2" key="1">
    <citation type="submission" date="2017-03" db="EMBL/GenBank/DDBJ databases">
        <title>Draft genome sequence of Streptomyces scabrisporus NF3, endophyte isolated from Amphipterygium adstringens.</title>
        <authorList>
            <person name="Vazquez M."/>
            <person name="Ceapa C.D."/>
            <person name="Rodriguez Luna D."/>
            <person name="Sanchez Esquivel S."/>
        </authorList>
    </citation>
    <scope>NUCLEOTIDE SEQUENCE [LARGE SCALE GENOMIC DNA]</scope>
    <source>
        <strain evidence="1 2">NF3</strain>
    </source>
</reference>
<evidence type="ECO:0000313" key="1">
    <source>
        <dbReference type="EMBL" id="OPC82719.1"/>
    </source>
</evidence>
<sequence>MPSGTYSFHDPHDGTPLGEERFSCAPGPIGWRYTGSGIDLTLDARGRPVRLEVLAGGWRVRGGATAVAGAPGVVWLRAAADPTVDAPATEAEARAAGFTGRSPAFLIATATLLNLAVGDSAQLRLIALTEPVLAAHTVDQSWTLATIETHDGLAVERYEVDDLATGERATIHLSGDVVLAAPGIELEALDTPPNRRITMGE</sequence>
<comment type="caution">
    <text evidence="1">The sequence shown here is derived from an EMBL/GenBank/DDBJ whole genome shotgun (WGS) entry which is preliminary data.</text>
</comment>
<dbReference type="AlphaFoldDB" id="A0A1T3P0R8"/>
<keyword evidence="2" id="KW-1185">Reference proteome</keyword>
<dbReference type="OrthoDB" id="4261953at2"/>
<proteinExistence type="predicted"/>
<protein>
    <submittedName>
        <fullName evidence="1">Uncharacterized protein</fullName>
    </submittedName>
</protein>
<name>A0A1T3P0R8_9ACTN</name>
<gene>
    <name evidence="1" type="ORF">B4N89_18790</name>
</gene>
<dbReference type="eggNOG" id="ENOG5033SAQ">
    <property type="taxonomic scope" value="Bacteria"/>
</dbReference>